<evidence type="ECO:0000313" key="4">
    <source>
        <dbReference type="EMBL" id="TWI82762.1"/>
    </source>
</evidence>
<feature type="domain" description="Solute-binding protein family 3/N-terminal" evidence="3">
    <location>
        <begin position="22"/>
        <end position="245"/>
    </location>
</feature>
<comment type="caution">
    <text evidence="4">The sequence shown here is derived from an EMBL/GenBank/DDBJ whole genome shotgun (WGS) entry which is preliminary data.</text>
</comment>
<feature type="chain" id="PRO_5022098533" evidence="2">
    <location>
        <begin position="21"/>
        <end position="245"/>
    </location>
</feature>
<keyword evidence="5" id="KW-1185">Reference proteome</keyword>
<dbReference type="OrthoDB" id="8479038at2"/>
<gene>
    <name evidence="4" type="ORF">JM93_03276</name>
</gene>
<dbReference type="AlphaFoldDB" id="A0A562SNE7"/>
<dbReference type="SMART" id="SM00062">
    <property type="entry name" value="PBPb"/>
    <property type="match status" value="1"/>
</dbReference>
<dbReference type="InterPro" id="IPR001638">
    <property type="entry name" value="Solute-binding_3/MltF_N"/>
</dbReference>
<dbReference type="Proteomes" id="UP000320593">
    <property type="component" value="Unassembled WGS sequence"/>
</dbReference>
<proteinExistence type="predicted"/>
<evidence type="ECO:0000256" key="1">
    <source>
        <dbReference type="ARBA" id="ARBA00022729"/>
    </source>
</evidence>
<dbReference type="Pfam" id="PF00497">
    <property type="entry name" value="SBP_bac_3"/>
    <property type="match status" value="1"/>
</dbReference>
<dbReference type="EMBL" id="VLLF01000008">
    <property type="protein sequence ID" value="TWI82762.1"/>
    <property type="molecule type" value="Genomic_DNA"/>
</dbReference>
<organism evidence="4 5">
    <name type="scientific">Roseibium hamelinense</name>
    <dbReference type="NCBI Taxonomy" id="150831"/>
    <lineage>
        <taxon>Bacteria</taxon>
        <taxon>Pseudomonadati</taxon>
        <taxon>Pseudomonadota</taxon>
        <taxon>Alphaproteobacteria</taxon>
        <taxon>Hyphomicrobiales</taxon>
        <taxon>Stappiaceae</taxon>
        <taxon>Roseibium</taxon>
    </lineage>
</organism>
<dbReference type="PANTHER" id="PTHR35936">
    <property type="entry name" value="MEMBRANE-BOUND LYTIC MUREIN TRANSGLYCOSYLASE F"/>
    <property type="match status" value="1"/>
</dbReference>
<sequence length="245" mass="26834">MTRFLAMIAALCMMSMPASSNTLTLTGDDAYPPYSSANLPGQGFLNVLVAEIFKEAGYEPDIELLPWSRALAATESADKDVLIGAFYTEDRAKIYEYSEPFYSAETILLAKSDYPVSDYSDFSDLSGAKVGIIQDNAYPGGILDADLDFEAVTDFTLNLRKLDGGRIDLVVDLTERLRYAAEKSGLDWSQFKALEPALGAGVMHITVSKAHPDAEEIISRFNEALASMRESGRYDEVLTETGYGQ</sequence>
<accession>A0A562SNE7</accession>
<dbReference type="Gene3D" id="3.40.190.10">
    <property type="entry name" value="Periplasmic binding protein-like II"/>
    <property type="match status" value="2"/>
</dbReference>
<name>A0A562SNE7_9HYPH</name>
<dbReference type="PANTHER" id="PTHR35936:SF25">
    <property type="entry name" value="ABC TRANSPORTER SUBSTRATE-BINDING PROTEIN"/>
    <property type="match status" value="1"/>
</dbReference>
<evidence type="ECO:0000259" key="3">
    <source>
        <dbReference type="SMART" id="SM00062"/>
    </source>
</evidence>
<reference evidence="4 5" key="1">
    <citation type="submission" date="2019-07" db="EMBL/GenBank/DDBJ databases">
        <title>Genomic Encyclopedia of Archaeal and Bacterial Type Strains, Phase II (KMG-II): from individual species to whole genera.</title>
        <authorList>
            <person name="Goeker M."/>
        </authorList>
    </citation>
    <scope>NUCLEOTIDE SEQUENCE [LARGE SCALE GENOMIC DNA]</scope>
    <source>
        <strain evidence="4 5">ATCC BAA-252</strain>
    </source>
</reference>
<protein>
    <submittedName>
        <fullName evidence="4">Amino acid ABC transporter substrate-binding protein (PAAT family)</fullName>
    </submittedName>
</protein>
<dbReference type="SUPFAM" id="SSF53850">
    <property type="entry name" value="Periplasmic binding protein-like II"/>
    <property type="match status" value="1"/>
</dbReference>
<feature type="signal peptide" evidence="2">
    <location>
        <begin position="1"/>
        <end position="20"/>
    </location>
</feature>
<keyword evidence="1 2" id="KW-0732">Signal</keyword>
<evidence type="ECO:0000313" key="5">
    <source>
        <dbReference type="Proteomes" id="UP000320593"/>
    </source>
</evidence>
<dbReference type="RefSeq" id="WP_145345443.1">
    <property type="nucleotide sequence ID" value="NZ_SMLY01000078.1"/>
</dbReference>
<evidence type="ECO:0000256" key="2">
    <source>
        <dbReference type="SAM" id="SignalP"/>
    </source>
</evidence>